<keyword evidence="3" id="KW-1185">Reference proteome</keyword>
<protein>
    <recommendedName>
        <fullName evidence="1">Amidohydrolase-related domain-containing protein</fullName>
    </recommendedName>
</protein>
<dbReference type="SUPFAM" id="SSF51556">
    <property type="entry name" value="Metallo-dependent hydrolases"/>
    <property type="match status" value="1"/>
</dbReference>
<accession>R7WSU2</accession>
<dbReference type="Pfam" id="PF04909">
    <property type="entry name" value="Amidohydro_2"/>
    <property type="match status" value="1"/>
</dbReference>
<dbReference type="GO" id="GO:0016787">
    <property type="term" value="F:hydrolase activity"/>
    <property type="evidence" value="ECO:0007669"/>
    <property type="project" value="InterPro"/>
</dbReference>
<dbReference type="Proteomes" id="UP000013525">
    <property type="component" value="Unassembled WGS sequence"/>
</dbReference>
<evidence type="ECO:0000313" key="3">
    <source>
        <dbReference type="Proteomes" id="UP000013525"/>
    </source>
</evidence>
<feature type="domain" description="Amidohydrolase-related" evidence="1">
    <location>
        <begin position="137"/>
        <end position="241"/>
    </location>
</feature>
<reference evidence="2 3" key="1">
    <citation type="journal article" date="2013" name="Genome Announc.">
        <title>Draft Genome Sequence of Rhodococcus rhodnii Strain LMG5362, a Symbiont of Rhodnius prolixus (Hemiptera, Reduviidae, Triatominae), the Principle Vector of Trypanosoma cruzi.</title>
        <authorList>
            <person name="Pachebat J.A."/>
            <person name="van Keulen G."/>
            <person name="Whitten M.M."/>
            <person name="Girdwood S."/>
            <person name="Del Sol R."/>
            <person name="Dyson P.J."/>
            <person name="Facey P.D."/>
        </authorList>
    </citation>
    <scope>NUCLEOTIDE SEQUENCE [LARGE SCALE GENOMIC DNA]</scope>
    <source>
        <strain evidence="2 3">LMG 5362</strain>
    </source>
</reference>
<dbReference type="PATRIC" id="fig|1273125.3.peg.159"/>
<evidence type="ECO:0000259" key="1">
    <source>
        <dbReference type="Pfam" id="PF04909"/>
    </source>
</evidence>
<gene>
    <name evidence="2" type="ORF">Rrhod_0160</name>
</gene>
<dbReference type="EMBL" id="APMY01000004">
    <property type="protein sequence ID" value="EOM78332.1"/>
    <property type="molecule type" value="Genomic_DNA"/>
</dbReference>
<dbReference type="eggNOG" id="COG2159">
    <property type="taxonomic scope" value="Bacteria"/>
</dbReference>
<proteinExistence type="predicted"/>
<sequence>MHVVDFLQHRGDMGALAREMGEHGCTRAVAFGLPVKKHWARSEPEKPTYYLDDNAPCHYHSLTDVVLLDAVDELERAGIRVAPLASGFAPTDRLAGEHLEHLWERSERWAGVGEVMLRHDDLTDLTAGETPTADHIAMDVVADFCRDKNVPLLVHHDSSSPGRPGRHEYVAELDRLLRRHPGTSVVWAHGGVSRRIDPRGQAEMLDELTRRHPRLHVDLSWVLLDRILDGGRLDDRWTDVLRRRPDRFVVGTDTVGRADMFADRARQIAVLLDCLGPVDAEYIATANAASLWFRE</sequence>
<organism evidence="2 3">
    <name type="scientific">Rhodococcus rhodnii LMG 5362</name>
    <dbReference type="NCBI Taxonomy" id="1273125"/>
    <lineage>
        <taxon>Bacteria</taxon>
        <taxon>Bacillati</taxon>
        <taxon>Actinomycetota</taxon>
        <taxon>Actinomycetes</taxon>
        <taxon>Mycobacteriales</taxon>
        <taxon>Nocardiaceae</taxon>
        <taxon>Rhodococcus</taxon>
    </lineage>
</organism>
<dbReference type="Gene3D" id="3.20.20.140">
    <property type="entry name" value="Metal-dependent hydrolases"/>
    <property type="match status" value="1"/>
</dbReference>
<name>R7WSU2_9NOCA</name>
<evidence type="ECO:0000313" key="2">
    <source>
        <dbReference type="EMBL" id="EOM78332.1"/>
    </source>
</evidence>
<dbReference type="AlphaFoldDB" id="R7WSU2"/>
<dbReference type="InterPro" id="IPR006680">
    <property type="entry name" value="Amidohydro-rel"/>
</dbReference>
<comment type="caution">
    <text evidence="2">The sequence shown here is derived from an EMBL/GenBank/DDBJ whole genome shotgun (WGS) entry which is preliminary data.</text>
</comment>
<dbReference type="InterPro" id="IPR032466">
    <property type="entry name" value="Metal_Hydrolase"/>
</dbReference>